<dbReference type="SUPFAM" id="SSF51735">
    <property type="entry name" value="NAD(P)-binding Rossmann-fold domains"/>
    <property type="match status" value="1"/>
</dbReference>
<sequence length="276" mass="29774">MSCAEVIQCALAHELQENVVKLQNQVALVTGAGNLKGIGRGIACALAQEGADIAVNYVVNPQEAGQVAEIIRSYGRRALLVKADISQPDQVQQMYADIEAYFGRLDILVNNAGVCVWEPFLEISKPAFDHAVNINIKGTWECARLAARYMVEKGIHGRIINVASGHARRPMPLMGIYAATKAAIDQMSQSMAFELARYGITVNQLWPGFVDTNINDPKPELATTEGRKKLLATIPIGKPATIEELGAAAVYLCSEAGSVVTGDFIKIDGGQHIRCI</sequence>
<proteinExistence type="inferred from homology"/>
<organism evidence="3 4">
    <name type="scientific">Kluyvera intermedia</name>
    <name type="common">Enterobacter intermedius</name>
    <dbReference type="NCBI Taxonomy" id="61648"/>
    <lineage>
        <taxon>Bacteria</taxon>
        <taxon>Pseudomonadati</taxon>
        <taxon>Pseudomonadota</taxon>
        <taxon>Gammaproteobacteria</taxon>
        <taxon>Enterobacterales</taxon>
        <taxon>Enterobacteriaceae</taxon>
        <taxon>Kluyvera</taxon>
    </lineage>
</organism>
<dbReference type="Gene3D" id="3.40.50.720">
    <property type="entry name" value="NAD(P)-binding Rossmann-like Domain"/>
    <property type="match status" value="1"/>
</dbReference>
<reference evidence="3 4" key="1">
    <citation type="submission" date="2017-02" db="EMBL/GenBank/DDBJ databases">
        <title>Draft genome sequence of a Kluyvera intermedia isolate from a patient with a pancreatic abscess.</title>
        <authorList>
            <person name="Thele R."/>
        </authorList>
    </citation>
    <scope>NUCLEOTIDE SEQUENCE [LARGE SCALE GENOMIC DNA]</scope>
    <source>
        <strain evidence="3 4">FOSA7093</strain>
    </source>
</reference>
<dbReference type="InterPro" id="IPR002347">
    <property type="entry name" value="SDR_fam"/>
</dbReference>
<name>A0ABX3UJZ7_KLUIN</name>
<dbReference type="InterPro" id="IPR036291">
    <property type="entry name" value="NAD(P)-bd_dom_sf"/>
</dbReference>
<dbReference type="Pfam" id="PF13561">
    <property type="entry name" value="adh_short_C2"/>
    <property type="match status" value="1"/>
</dbReference>
<dbReference type="EMBL" id="MWPR01000003">
    <property type="protein sequence ID" value="ORJ51836.1"/>
    <property type="molecule type" value="Genomic_DNA"/>
</dbReference>
<protein>
    <submittedName>
        <fullName evidence="3">Uncharacterized protein</fullName>
    </submittedName>
</protein>
<evidence type="ECO:0000313" key="4">
    <source>
        <dbReference type="Proteomes" id="UP000192521"/>
    </source>
</evidence>
<accession>A0ABX3UJZ7</accession>
<keyword evidence="2" id="KW-0560">Oxidoreductase</keyword>
<evidence type="ECO:0000313" key="3">
    <source>
        <dbReference type="EMBL" id="ORJ51836.1"/>
    </source>
</evidence>
<dbReference type="PANTHER" id="PTHR43639">
    <property type="entry name" value="OXIDOREDUCTASE, SHORT-CHAIN DEHYDROGENASE/REDUCTASE FAMILY (AFU_ORTHOLOGUE AFUA_5G02870)"/>
    <property type="match status" value="1"/>
</dbReference>
<gene>
    <name evidence="3" type="ORF">B2M27_03230</name>
</gene>
<comment type="caution">
    <text evidence="3">The sequence shown here is derived from an EMBL/GenBank/DDBJ whole genome shotgun (WGS) entry which is preliminary data.</text>
</comment>
<dbReference type="PRINTS" id="PR00080">
    <property type="entry name" value="SDRFAMILY"/>
</dbReference>
<dbReference type="Proteomes" id="UP000192521">
    <property type="component" value="Unassembled WGS sequence"/>
</dbReference>
<dbReference type="PRINTS" id="PR00081">
    <property type="entry name" value="GDHRDH"/>
</dbReference>
<dbReference type="InterPro" id="IPR020904">
    <property type="entry name" value="Sc_DH/Rdtase_CS"/>
</dbReference>
<evidence type="ECO:0000256" key="2">
    <source>
        <dbReference type="ARBA" id="ARBA00023002"/>
    </source>
</evidence>
<keyword evidence="4" id="KW-1185">Reference proteome</keyword>
<comment type="similarity">
    <text evidence="1">Belongs to the short-chain dehydrogenases/reductases (SDR) family.</text>
</comment>
<dbReference type="CDD" id="cd05233">
    <property type="entry name" value="SDR_c"/>
    <property type="match status" value="1"/>
</dbReference>
<evidence type="ECO:0000256" key="1">
    <source>
        <dbReference type="ARBA" id="ARBA00006484"/>
    </source>
</evidence>
<dbReference type="PANTHER" id="PTHR43639:SF1">
    <property type="entry name" value="SHORT-CHAIN DEHYDROGENASE_REDUCTASE FAMILY PROTEIN"/>
    <property type="match status" value="1"/>
</dbReference>
<dbReference type="PROSITE" id="PS00061">
    <property type="entry name" value="ADH_SHORT"/>
    <property type="match status" value="1"/>
</dbReference>